<dbReference type="Gene3D" id="3.40.50.140">
    <property type="match status" value="1"/>
</dbReference>
<dbReference type="InterPro" id="IPR023405">
    <property type="entry name" value="Topo_IA_core_domain"/>
</dbReference>
<dbReference type="KEGG" id="vao:FA707_06250"/>
<dbReference type="Proteomes" id="UP000298615">
    <property type="component" value="Chromosome"/>
</dbReference>
<dbReference type="GO" id="GO:0006265">
    <property type="term" value="P:DNA topological change"/>
    <property type="evidence" value="ECO:0007669"/>
    <property type="project" value="InterPro"/>
</dbReference>
<dbReference type="NCBIfam" id="NF005829">
    <property type="entry name" value="PRK07726.1"/>
    <property type="match status" value="1"/>
</dbReference>
<dbReference type="InterPro" id="IPR013825">
    <property type="entry name" value="Topo_IA_cen_sub2"/>
</dbReference>
<comment type="catalytic activity">
    <reaction evidence="1">
        <text>ATP-independent breakage of single-stranded DNA, followed by passage and rejoining.</text>
        <dbReference type="EC" id="5.6.2.1"/>
    </reaction>
</comment>
<dbReference type="SUPFAM" id="SSF56712">
    <property type="entry name" value="Prokaryotic type I DNA topoisomerase"/>
    <property type="match status" value="1"/>
</dbReference>
<dbReference type="GO" id="GO:0003677">
    <property type="term" value="F:DNA binding"/>
    <property type="evidence" value="ECO:0007669"/>
    <property type="project" value="UniProtKB-KW"/>
</dbReference>
<keyword evidence="8 16" id="KW-0413">Isomerase</keyword>
<evidence type="ECO:0000256" key="2">
    <source>
        <dbReference type="ARBA" id="ARBA00009446"/>
    </source>
</evidence>
<dbReference type="GO" id="GO:0046872">
    <property type="term" value="F:metal ion binding"/>
    <property type="evidence" value="ECO:0007669"/>
    <property type="project" value="UniProtKB-KW"/>
</dbReference>
<dbReference type="GO" id="GO:0006281">
    <property type="term" value="P:DNA repair"/>
    <property type="evidence" value="ECO:0007669"/>
    <property type="project" value="TreeGrafter"/>
</dbReference>
<evidence type="ECO:0000256" key="5">
    <source>
        <dbReference type="ARBA" id="ARBA00022842"/>
    </source>
</evidence>
<evidence type="ECO:0000259" key="14">
    <source>
        <dbReference type="PROSITE" id="PS50880"/>
    </source>
</evidence>
<dbReference type="InterPro" id="IPR023406">
    <property type="entry name" value="Topo_IA_AS"/>
</dbReference>
<keyword evidence="7" id="KW-0238">DNA-binding</keyword>
<gene>
    <name evidence="16" type="primary">topB</name>
    <name evidence="16" type="ORF">FA707_06250</name>
</gene>
<evidence type="ECO:0000313" key="16">
    <source>
        <dbReference type="EMBL" id="QCI86594.1"/>
    </source>
</evidence>
<dbReference type="GO" id="GO:0003917">
    <property type="term" value="F:DNA topoisomerase type I (single strand cut, ATP-independent) activity"/>
    <property type="evidence" value="ECO:0007669"/>
    <property type="project" value="UniProtKB-EC"/>
</dbReference>
<feature type="domain" description="Toprim" evidence="14">
    <location>
        <begin position="2"/>
        <end position="135"/>
    </location>
</feature>
<dbReference type="PROSITE" id="PS50880">
    <property type="entry name" value="TOPRIM"/>
    <property type="match status" value="1"/>
</dbReference>
<protein>
    <recommendedName>
        <fullName evidence="3">DNA topoisomerase</fullName>
        <ecNumber evidence="3">5.6.2.1</ecNumber>
    </recommendedName>
    <alternativeName>
        <fullName evidence="12">Omega-protein</fullName>
    </alternativeName>
    <alternativeName>
        <fullName evidence="11">Relaxing enzyme</fullName>
    </alternativeName>
    <alternativeName>
        <fullName evidence="9">Swivelase</fullName>
    </alternativeName>
    <alternativeName>
        <fullName evidence="10">Untwisting enzyme</fullName>
    </alternativeName>
</protein>
<evidence type="ECO:0000256" key="3">
    <source>
        <dbReference type="ARBA" id="ARBA00012891"/>
    </source>
</evidence>
<dbReference type="InterPro" id="IPR034144">
    <property type="entry name" value="TOPRIM_TopoIII"/>
</dbReference>
<evidence type="ECO:0000256" key="12">
    <source>
        <dbReference type="ARBA" id="ARBA00032877"/>
    </source>
</evidence>
<name>A0A4D7CTV1_9ENTE</name>
<feature type="domain" description="Topo IA-type catalytic" evidence="15">
    <location>
        <begin position="152"/>
        <end position="559"/>
    </location>
</feature>
<dbReference type="NCBIfam" id="TIGR01056">
    <property type="entry name" value="topB"/>
    <property type="match status" value="1"/>
</dbReference>
<dbReference type="Pfam" id="PF01751">
    <property type="entry name" value="Toprim"/>
    <property type="match status" value="1"/>
</dbReference>
<evidence type="ECO:0000256" key="6">
    <source>
        <dbReference type="ARBA" id="ARBA00023029"/>
    </source>
</evidence>
<sequence length="692" mass="79291">MKKLVLAEKPSVARDLAKVLGANEKHKTYIEGKQVIVTWALGHLLTLKMPEDYQKEWREWSFDTLPMIPKRHGIKPLPKTTGQLKSFQKLANRSDVGEIIIATDAGREGELVARWILEYARVKKPVKRLWISSQTEKAIKEGFNKLEPAKAFDDLYESAVARSQADWLVGLNVTRALTVKYDDNLSAGRVQTPTLALVDKQDRKIDTFKPSTYYVVQVSHQGLSAKLQKQEKVLQVKERAEAEVVVKQLPTEAVIADVKESTKNEKAPLPYDLTELQREANQRYGYSAKKTLSIIQRLYEIHKIVTYPRTDSKYLTNDMKASMKERVLAIKSYFNEEVQPIIKNQFKVEQPAVFQNNRVTDHHGIIPTEQVPRSEKLDLDENRLYQLICKRFLTLFYPAYVEKRQTLTLDLGAYQVQFKQAEVVNKGWKLELTTPDKMGTFQKGAKISLNYQVKEEMTTAPAPMNEGQLLGKMEHFNLGTPATRAEIIERLISSELIERQNNRLRVTPKGKQVLSLVNPALVSPELTEKWETKLEAIASGKLTRQAFIKEIETETTRLVSEIKQSDKTYKNHAITSKKCPECGELLKEKNTKNGKIYVCTNQSCSYSRRKDPKLSNKRCPQCHKKMEIHSGKSGDFFKCKYCVITEKMSNKQERKKKMTKHEERKLVKKYSQAAEPEESPLALALKAAMKDN</sequence>
<dbReference type="InterPro" id="IPR003601">
    <property type="entry name" value="Topo_IA_2"/>
</dbReference>
<dbReference type="RefSeq" id="WP_136953425.1">
    <property type="nucleotide sequence ID" value="NZ_CP039712.1"/>
</dbReference>
<dbReference type="GO" id="GO:0043597">
    <property type="term" value="C:cytoplasmic replication fork"/>
    <property type="evidence" value="ECO:0007669"/>
    <property type="project" value="TreeGrafter"/>
</dbReference>
<dbReference type="InterPro" id="IPR013826">
    <property type="entry name" value="Topo_IA_cen_sub3"/>
</dbReference>
<dbReference type="Pfam" id="PF01131">
    <property type="entry name" value="Topoisom_bac"/>
    <property type="match status" value="1"/>
</dbReference>
<dbReference type="PANTHER" id="PTHR11390:SF21">
    <property type="entry name" value="DNA TOPOISOMERASE 3-ALPHA"/>
    <property type="match status" value="1"/>
</dbReference>
<dbReference type="InterPro" id="IPR013497">
    <property type="entry name" value="Topo_IA_cen"/>
</dbReference>
<dbReference type="InterPro" id="IPR005738">
    <property type="entry name" value="TopoIII"/>
</dbReference>
<dbReference type="PROSITE" id="PS52039">
    <property type="entry name" value="TOPO_IA_2"/>
    <property type="match status" value="1"/>
</dbReference>
<reference evidence="16 17" key="1">
    <citation type="submission" date="2019-04" db="EMBL/GenBank/DDBJ databases">
        <title>Vagococcus sp. nov., isolated from faeces of yaks (Bos grunniens).</title>
        <authorList>
            <person name="Ge Y."/>
        </authorList>
    </citation>
    <scope>NUCLEOTIDE SEQUENCE [LARGE SCALE GENOMIC DNA]</scope>
    <source>
        <strain evidence="16 17">MN-17</strain>
    </source>
</reference>
<dbReference type="EMBL" id="CP039712">
    <property type="protein sequence ID" value="QCI86594.1"/>
    <property type="molecule type" value="Genomic_DNA"/>
</dbReference>
<proteinExistence type="inferred from homology"/>
<evidence type="ECO:0000259" key="15">
    <source>
        <dbReference type="PROSITE" id="PS52039"/>
    </source>
</evidence>
<dbReference type="CDD" id="cd03362">
    <property type="entry name" value="TOPRIM_TopoIA_TopoIII"/>
    <property type="match status" value="1"/>
</dbReference>
<dbReference type="SMART" id="SM00436">
    <property type="entry name" value="TOP1Bc"/>
    <property type="match status" value="1"/>
</dbReference>
<dbReference type="PANTHER" id="PTHR11390">
    <property type="entry name" value="PROKARYOTIC DNA TOPOISOMERASE"/>
    <property type="match status" value="1"/>
</dbReference>
<evidence type="ECO:0000313" key="17">
    <source>
        <dbReference type="Proteomes" id="UP000298615"/>
    </source>
</evidence>
<dbReference type="SMART" id="SM00493">
    <property type="entry name" value="TOPRIM"/>
    <property type="match status" value="1"/>
</dbReference>
<dbReference type="Gene3D" id="1.10.460.10">
    <property type="entry name" value="Topoisomerase I, domain 2"/>
    <property type="match status" value="1"/>
</dbReference>
<dbReference type="GO" id="GO:0006310">
    <property type="term" value="P:DNA recombination"/>
    <property type="evidence" value="ECO:0007669"/>
    <property type="project" value="TreeGrafter"/>
</dbReference>
<keyword evidence="4" id="KW-0479">Metal-binding</keyword>
<comment type="similarity">
    <text evidence="2">Belongs to the type IA topoisomerase family.</text>
</comment>
<dbReference type="CDD" id="cd00186">
    <property type="entry name" value="TOP1Ac"/>
    <property type="match status" value="1"/>
</dbReference>
<evidence type="ECO:0000256" key="4">
    <source>
        <dbReference type="ARBA" id="ARBA00022723"/>
    </source>
</evidence>
<organism evidence="16 17">
    <name type="scientific">Vagococcus zengguangii</name>
    <dbReference type="NCBI Taxonomy" id="2571750"/>
    <lineage>
        <taxon>Bacteria</taxon>
        <taxon>Bacillati</taxon>
        <taxon>Bacillota</taxon>
        <taxon>Bacilli</taxon>
        <taxon>Lactobacillales</taxon>
        <taxon>Enterococcaceae</taxon>
        <taxon>Vagococcus</taxon>
    </lineage>
</organism>
<evidence type="ECO:0000256" key="13">
    <source>
        <dbReference type="SAM" id="MobiDB-lite"/>
    </source>
</evidence>
<dbReference type="EC" id="5.6.2.1" evidence="3"/>
<dbReference type="InterPro" id="IPR013824">
    <property type="entry name" value="Topo_IA_cen_sub1"/>
</dbReference>
<feature type="region of interest" description="Disordered" evidence="13">
    <location>
        <begin position="650"/>
        <end position="678"/>
    </location>
</feature>
<evidence type="ECO:0000256" key="7">
    <source>
        <dbReference type="ARBA" id="ARBA00023125"/>
    </source>
</evidence>
<dbReference type="InterPro" id="IPR003602">
    <property type="entry name" value="Topo_IA_DNA-bd_dom"/>
</dbReference>
<evidence type="ECO:0000256" key="1">
    <source>
        <dbReference type="ARBA" id="ARBA00000213"/>
    </source>
</evidence>
<dbReference type="PRINTS" id="PR00417">
    <property type="entry name" value="PRTPISMRASEI"/>
</dbReference>
<keyword evidence="17" id="KW-1185">Reference proteome</keyword>
<evidence type="ECO:0000256" key="10">
    <source>
        <dbReference type="ARBA" id="ARBA00031985"/>
    </source>
</evidence>
<dbReference type="InterPro" id="IPR006171">
    <property type="entry name" value="TOPRIM_dom"/>
</dbReference>
<evidence type="ECO:0000256" key="11">
    <source>
        <dbReference type="ARBA" id="ARBA00032235"/>
    </source>
</evidence>
<dbReference type="PROSITE" id="PS00396">
    <property type="entry name" value="TOPO_IA_1"/>
    <property type="match status" value="1"/>
</dbReference>
<dbReference type="AlphaFoldDB" id="A0A4D7CTV1"/>
<dbReference type="SMART" id="SM00437">
    <property type="entry name" value="TOP1Ac"/>
    <property type="match status" value="1"/>
</dbReference>
<dbReference type="Gene3D" id="2.70.20.10">
    <property type="entry name" value="Topoisomerase I, domain 3"/>
    <property type="match status" value="1"/>
</dbReference>
<accession>A0A4D7CTV1</accession>
<evidence type="ECO:0000256" key="9">
    <source>
        <dbReference type="ARBA" id="ARBA00030003"/>
    </source>
</evidence>
<keyword evidence="5" id="KW-0460">Magnesium</keyword>
<dbReference type="Gene3D" id="1.10.290.10">
    <property type="entry name" value="Topoisomerase I, domain 4"/>
    <property type="match status" value="1"/>
</dbReference>
<evidence type="ECO:0000256" key="8">
    <source>
        <dbReference type="ARBA" id="ARBA00023235"/>
    </source>
</evidence>
<keyword evidence="6" id="KW-0799">Topoisomerase</keyword>
<dbReference type="InterPro" id="IPR000380">
    <property type="entry name" value="Topo_IA"/>
</dbReference>